<dbReference type="STRING" id="1225564.AA309_13350"/>
<dbReference type="InterPro" id="IPR025361">
    <property type="entry name" value="DUF4265"/>
</dbReference>
<keyword evidence="2" id="KW-1185">Reference proteome</keyword>
<reference evidence="1 2" key="1">
    <citation type="submission" date="2015-05" db="EMBL/GenBank/DDBJ databases">
        <title>Draft genome sequence of Microvirga vignae strain BR3299, a novel nitrogen fixing bacteria isolated from Brazil semi-aired region.</title>
        <authorList>
            <person name="Zilli J.E."/>
            <person name="Passos S.R."/>
            <person name="Leite J."/>
            <person name="Baldani J.I."/>
            <person name="Xavier G.R."/>
            <person name="Rumjaneck N.G."/>
            <person name="Simoes-Araujo J.L."/>
        </authorList>
    </citation>
    <scope>NUCLEOTIDE SEQUENCE [LARGE SCALE GENOMIC DNA]</scope>
    <source>
        <strain evidence="1 2">BR3299</strain>
    </source>
</reference>
<dbReference type="Proteomes" id="UP000035489">
    <property type="component" value="Unassembled WGS sequence"/>
</dbReference>
<protein>
    <recommendedName>
        <fullName evidence="3">DUF4265 domain-containing protein</fullName>
    </recommendedName>
</protein>
<comment type="caution">
    <text evidence="1">The sequence shown here is derived from an EMBL/GenBank/DDBJ whole genome shotgun (WGS) entry which is preliminary data.</text>
</comment>
<evidence type="ECO:0000313" key="2">
    <source>
        <dbReference type="Proteomes" id="UP000035489"/>
    </source>
</evidence>
<dbReference type="PATRIC" id="fig|1225564.3.peg.3519"/>
<gene>
    <name evidence="1" type="ORF">AA309_13350</name>
</gene>
<proteinExistence type="predicted"/>
<accession>A0A0H1RBS2</accession>
<dbReference type="Pfam" id="PF14085">
    <property type="entry name" value="DUF4265"/>
    <property type="match status" value="1"/>
</dbReference>
<evidence type="ECO:0000313" key="1">
    <source>
        <dbReference type="EMBL" id="KLK92663.1"/>
    </source>
</evidence>
<evidence type="ECO:0008006" key="3">
    <source>
        <dbReference type="Google" id="ProtNLM"/>
    </source>
</evidence>
<name>A0A0H1RBS2_9HYPH</name>
<dbReference type="AlphaFoldDB" id="A0A0H1RBS2"/>
<dbReference type="RefSeq" id="WP_047189623.1">
    <property type="nucleotide sequence ID" value="NZ_LCYG01000032.1"/>
</dbReference>
<dbReference type="OrthoDB" id="9003131at2"/>
<organism evidence="1 2">
    <name type="scientific">Microvirga vignae</name>
    <dbReference type="NCBI Taxonomy" id="1225564"/>
    <lineage>
        <taxon>Bacteria</taxon>
        <taxon>Pseudomonadati</taxon>
        <taxon>Pseudomonadota</taxon>
        <taxon>Alphaproteobacteria</taxon>
        <taxon>Hyphomicrobiales</taxon>
        <taxon>Methylobacteriaceae</taxon>
        <taxon>Microvirga</taxon>
    </lineage>
</organism>
<dbReference type="EMBL" id="LCYG01000032">
    <property type="protein sequence ID" value="KLK92663.1"/>
    <property type="molecule type" value="Genomic_DNA"/>
</dbReference>
<sequence length="153" mass="16794">MIERLQLLAGQRSNGTSVHEEVLAESQANGWYRLLKSPGLVQGLAAGDVFEAIPDGQFKIIERSGNVCVQIFSRGDLNALEQHITGNLGQLGGYLDGKSHMQLVYTVSVAGGFEAIEAAFREMTALFPDAEWYYGNVYDPTDGVTPLKWWDKA</sequence>